<organism evidence="3 4">
    <name type="scientific">Aurantiacibacter gilvus</name>
    <dbReference type="NCBI Taxonomy" id="3139141"/>
    <lineage>
        <taxon>Bacteria</taxon>
        <taxon>Pseudomonadati</taxon>
        <taxon>Pseudomonadota</taxon>
        <taxon>Alphaproteobacteria</taxon>
        <taxon>Sphingomonadales</taxon>
        <taxon>Erythrobacteraceae</taxon>
        <taxon>Aurantiacibacter</taxon>
    </lineage>
</organism>
<dbReference type="Pfam" id="PF09361">
    <property type="entry name" value="Phasin_2"/>
    <property type="match status" value="1"/>
</dbReference>
<proteinExistence type="predicted"/>
<comment type="caution">
    <text evidence="3">The sequence shown here is derived from an EMBL/GenBank/DDBJ whole genome shotgun (WGS) entry which is preliminary data.</text>
</comment>
<gene>
    <name evidence="3" type="ORF">AAEO60_01345</name>
</gene>
<sequence length="231" mass="24216">MATSKTDSAEKAYADAAEAAPAPAAKKAPVKKAAPAKKAPAKKPVAKKPAARKPAAKKTSAPKPAKATAKSEASVTQLKEKIMATKTMDYTSTITDTMSDAVNEMQSRAQAAYDKSTEAMTEMTEFAKGNVEAVVESGKVMAEGVQGIGQSMADEAKTAYETATADLKEMASVKSPTELFQLQGKILRRNFDAMVAMTSKSTDASMKLANDVMAPISGRVNLAAEKMSKVA</sequence>
<evidence type="ECO:0000313" key="4">
    <source>
        <dbReference type="Proteomes" id="UP001497045"/>
    </source>
</evidence>
<dbReference type="Proteomes" id="UP001497045">
    <property type="component" value="Unassembled WGS sequence"/>
</dbReference>
<protein>
    <submittedName>
        <fullName evidence="3">Phasin family protein</fullName>
    </submittedName>
</protein>
<dbReference type="InterPro" id="IPR018968">
    <property type="entry name" value="Phasin"/>
</dbReference>
<dbReference type="RefSeq" id="WP_341671840.1">
    <property type="nucleotide sequence ID" value="NZ_JBBYHV010000001.1"/>
</dbReference>
<evidence type="ECO:0000259" key="2">
    <source>
        <dbReference type="Pfam" id="PF09361"/>
    </source>
</evidence>
<keyword evidence="4" id="KW-1185">Reference proteome</keyword>
<evidence type="ECO:0000256" key="1">
    <source>
        <dbReference type="SAM" id="MobiDB-lite"/>
    </source>
</evidence>
<name>A0ABU9IBK7_9SPHN</name>
<accession>A0ABU9IBK7</accession>
<feature type="compositionally biased region" description="Low complexity" evidence="1">
    <location>
        <begin position="57"/>
        <end position="73"/>
    </location>
</feature>
<feature type="domain" description="Phasin" evidence="2">
    <location>
        <begin position="122"/>
        <end position="219"/>
    </location>
</feature>
<feature type="region of interest" description="Disordered" evidence="1">
    <location>
        <begin position="1"/>
        <end position="76"/>
    </location>
</feature>
<feature type="compositionally biased region" description="Basic residues" evidence="1">
    <location>
        <begin position="39"/>
        <end position="56"/>
    </location>
</feature>
<feature type="compositionally biased region" description="Low complexity" evidence="1">
    <location>
        <begin position="14"/>
        <end position="38"/>
    </location>
</feature>
<dbReference type="EMBL" id="JBBYHV010000001">
    <property type="protein sequence ID" value="MEL1249308.1"/>
    <property type="molecule type" value="Genomic_DNA"/>
</dbReference>
<evidence type="ECO:0000313" key="3">
    <source>
        <dbReference type="EMBL" id="MEL1249308.1"/>
    </source>
</evidence>
<reference evidence="3 4" key="1">
    <citation type="submission" date="2024-04" db="EMBL/GenBank/DDBJ databases">
        <title>Aurantiacibacter sp. DGU6 16S ribosomal RNA gene Genome sequencing and assembly.</title>
        <authorList>
            <person name="Park S."/>
        </authorList>
    </citation>
    <scope>NUCLEOTIDE SEQUENCE [LARGE SCALE GENOMIC DNA]</scope>
    <source>
        <strain evidence="3 4">DGU6</strain>
    </source>
</reference>